<dbReference type="PATRIC" id="fig|1339315.3.peg.3334"/>
<comment type="caution">
    <text evidence="4">The sequence shown here is derived from an EMBL/GenBank/DDBJ whole genome shotgun (WGS) entry which is preliminary data.</text>
</comment>
<evidence type="ECO:0000259" key="3">
    <source>
        <dbReference type="Pfam" id="PF10988"/>
    </source>
</evidence>
<feature type="signal peptide" evidence="2">
    <location>
        <begin position="1"/>
        <end position="26"/>
    </location>
</feature>
<feature type="compositionally biased region" description="Polar residues" evidence="1">
    <location>
        <begin position="314"/>
        <end position="326"/>
    </location>
</feature>
<evidence type="ECO:0000313" key="5">
    <source>
        <dbReference type="Proteomes" id="UP000020529"/>
    </source>
</evidence>
<evidence type="ECO:0000256" key="2">
    <source>
        <dbReference type="SAM" id="SignalP"/>
    </source>
</evidence>
<dbReference type="PANTHER" id="PTHR39200:SF1">
    <property type="entry name" value="AUTO-TRANSPORTER ADHESIN HEAD GIN DOMAIN-CONTAINING PROTEIN-RELATED"/>
    <property type="match status" value="1"/>
</dbReference>
<dbReference type="InterPro" id="IPR021255">
    <property type="entry name" value="DUF2807"/>
</dbReference>
<name>A0A015VZ58_BACFG</name>
<protein>
    <recommendedName>
        <fullName evidence="3">Putative auto-transporter adhesin head GIN domain-containing protein</fullName>
    </recommendedName>
</protein>
<dbReference type="EMBL" id="JGCY01000356">
    <property type="protein sequence ID" value="EXY73500.1"/>
    <property type="molecule type" value="Genomic_DNA"/>
</dbReference>
<dbReference type="AlphaFoldDB" id="A0A015VZ58"/>
<dbReference type="Pfam" id="PF10988">
    <property type="entry name" value="DUF2807"/>
    <property type="match status" value="1"/>
</dbReference>
<feature type="domain" description="Putative auto-transporter adhesin head GIN" evidence="3">
    <location>
        <begin position="45"/>
        <end position="232"/>
    </location>
</feature>
<dbReference type="Proteomes" id="UP000020529">
    <property type="component" value="Unassembled WGS sequence"/>
</dbReference>
<dbReference type="PANTHER" id="PTHR39200">
    <property type="entry name" value="HYPOTHETICAL EXPORTED PROTEIN"/>
    <property type="match status" value="1"/>
</dbReference>
<dbReference type="RefSeq" id="WP_005798828.1">
    <property type="nucleotide sequence ID" value="NZ_JGCY01000356.1"/>
</dbReference>
<reference evidence="4 5" key="1">
    <citation type="submission" date="2014-02" db="EMBL/GenBank/DDBJ databases">
        <authorList>
            <person name="Sears C."/>
            <person name="Carroll K."/>
            <person name="Sack B.R."/>
            <person name="Qadri F."/>
            <person name="Myers L.L."/>
            <person name="Chung G.-T."/>
            <person name="Escheverria P."/>
            <person name="Fraser C.M."/>
            <person name="Sadzewicz L."/>
            <person name="Shefchek K.A."/>
            <person name="Tallon L."/>
            <person name="Das S.P."/>
            <person name="Daugherty S."/>
            <person name="Mongodin E.F."/>
        </authorList>
    </citation>
    <scope>NUCLEOTIDE SEQUENCE [LARGE SCALE GENOMIC DNA]</scope>
    <source>
        <strain evidence="5">3988T(B)14</strain>
    </source>
</reference>
<sequence length="326" mass="33983">MKAICNKGICVFLFLSLLMSATMVNAQRVITASGKYITKNIKVTRFDQIYLKGSPTIEYTQSPGASKVQIAGSDNLVDLVECRVEGSTLIVNMKSRTNISYGKEGRLKILVSSPMLKSASLQGSGDIHLGSLKVEGLDVSLTGSGDIVAENITCNSDFSALLKGSGDIDVKGQLRAKSVNLNLQGSGDLKVAGVTGSEISAMLQGSGDLKVGSTNITSTVTAKLSGSGDMDVLDIRANSVSGQLDGSGDMTLSGSARNATLVLNRSGELSARKLDAENVTAHVNGSGEISCTATKTLETNIQGSGEISYKGNPSIRSTGKNHLNRL</sequence>
<evidence type="ECO:0000256" key="1">
    <source>
        <dbReference type="SAM" id="MobiDB-lite"/>
    </source>
</evidence>
<accession>A0A015VZ58</accession>
<dbReference type="Gene3D" id="2.160.20.120">
    <property type="match status" value="2"/>
</dbReference>
<organism evidence="4 5">
    <name type="scientific">Bacteroides fragilis str. 3988T(B)14</name>
    <dbReference type="NCBI Taxonomy" id="1339315"/>
    <lineage>
        <taxon>Bacteria</taxon>
        <taxon>Pseudomonadati</taxon>
        <taxon>Bacteroidota</taxon>
        <taxon>Bacteroidia</taxon>
        <taxon>Bacteroidales</taxon>
        <taxon>Bacteroidaceae</taxon>
        <taxon>Bacteroides</taxon>
    </lineage>
</organism>
<feature type="chain" id="PRO_5001478332" description="Putative auto-transporter adhesin head GIN domain-containing protein" evidence="2">
    <location>
        <begin position="27"/>
        <end position="326"/>
    </location>
</feature>
<keyword evidence="2" id="KW-0732">Signal</keyword>
<evidence type="ECO:0000313" key="4">
    <source>
        <dbReference type="EMBL" id="EXY73500.1"/>
    </source>
</evidence>
<gene>
    <name evidence="4" type="ORF">M124_2646</name>
</gene>
<feature type="region of interest" description="Disordered" evidence="1">
    <location>
        <begin position="304"/>
        <end position="326"/>
    </location>
</feature>
<proteinExistence type="predicted"/>